<dbReference type="InterPro" id="IPR021403">
    <property type="entry name" value="DUF3043"/>
</dbReference>
<dbReference type="EMBL" id="SZQA01000051">
    <property type="protein sequence ID" value="TKK80959.1"/>
    <property type="molecule type" value="Genomic_DNA"/>
</dbReference>
<evidence type="ECO:0000313" key="4">
    <source>
        <dbReference type="Proteomes" id="UP000308705"/>
    </source>
</evidence>
<feature type="compositionally biased region" description="Low complexity" evidence="1">
    <location>
        <begin position="7"/>
        <end position="26"/>
    </location>
</feature>
<name>A0A4U3LZ93_9ACTN</name>
<reference evidence="3 4" key="1">
    <citation type="submission" date="2019-04" db="EMBL/GenBank/DDBJ databases">
        <title>Herbidospora sp. NEAU-GS14.nov., a novel actinomycete isolated from soil.</title>
        <authorList>
            <person name="Han L."/>
        </authorList>
    </citation>
    <scope>NUCLEOTIDE SEQUENCE [LARGE SCALE GENOMIC DNA]</scope>
    <source>
        <strain evidence="3 4">NEAU-GS14</strain>
    </source>
</reference>
<accession>A0A4U3LZ93</accession>
<evidence type="ECO:0000256" key="2">
    <source>
        <dbReference type="SAM" id="Phobius"/>
    </source>
</evidence>
<feature type="transmembrane region" description="Helical" evidence="2">
    <location>
        <begin position="107"/>
        <end position="125"/>
    </location>
</feature>
<dbReference type="Proteomes" id="UP000308705">
    <property type="component" value="Unassembled WGS sequence"/>
</dbReference>
<dbReference type="OrthoDB" id="5194448at2"/>
<organism evidence="3 4">
    <name type="scientific">Herbidospora galbida</name>
    <dbReference type="NCBI Taxonomy" id="2575442"/>
    <lineage>
        <taxon>Bacteria</taxon>
        <taxon>Bacillati</taxon>
        <taxon>Actinomycetota</taxon>
        <taxon>Actinomycetes</taxon>
        <taxon>Streptosporangiales</taxon>
        <taxon>Streptosporangiaceae</taxon>
        <taxon>Herbidospora</taxon>
    </lineage>
</organism>
<feature type="transmembrane region" description="Helical" evidence="2">
    <location>
        <begin position="131"/>
        <end position="154"/>
    </location>
</feature>
<keyword evidence="2" id="KW-1133">Transmembrane helix</keyword>
<proteinExistence type="predicted"/>
<evidence type="ECO:0000256" key="1">
    <source>
        <dbReference type="SAM" id="MobiDB-lite"/>
    </source>
</evidence>
<sequence length="208" mass="23586">MFRRRTQTTTDATPVPDVDPKPVTTPAKGRPTPKRAEAQGRRRSPVTAPKNRKEAYRQARERDRLLRDKAREGMMRGEDRYLPARDRGPVRKFARDFVDARRLPGQYFLPAVLVIMLLSMIPFPIEIRRWVLTVYTMSLPVVLVLVVGSSFYVAGKVKKLAAARFPDEDLKGVGFYAAMRSSQIRRLRFPKPTVQPGGAPVPDSSPKK</sequence>
<dbReference type="AlphaFoldDB" id="A0A4U3LZ93"/>
<keyword evidence="2" id="KW-0812">Transmembrane</keyword>
<keyword evidence="2" id="KW-0472">Membrane</keyword>
<dbReference type="Pfam" id="PF11241">
    <property type="entry name" value="DUF3043"/>
    <property type="match status" value="1"/>
</dbReference>
<gene>
    <name evidence="3" type="ORF">FDA94_34735</name>
</gene>
<keyword evidence="4" id="KW-1185">Reference proteome</keyword>
<feature type="compositionally biased region" description="Basic and acidic residues" evidence="1">
    <location>
        <begin position="51"/>
        <end position="70"/>
    </location>
</feature>
<comment type="caution">
    <text evidence="3">The sequence shown here is derived from an EMBL/GenBank/DDBJ whole genome shotgun (WGS) entry which is preliminary data.</text>
</comment>
<feature type="region of interest" description="Disordered" evidence="1">
    <location>
        <begin position="1"/>
        <end position="70"/>
    </location>
</feature>
<protein>
    <submittedName>
        <fullName evidence="3">DUF3043 domain-containing protein</fullName>
    </submittedName>
</protein>
<evidence type="ECO:0000313" key="3">
    <source>
        <dbReference type="EMBL" id="TKK80959.1"/>
    </source>
</evidence>